<dbReference type="AlphaFoldDB" id="A0A0F9ARZ9"/>
<sequence length="46" mass="5125">MTTAALLLVFTSAFCHASWNFLLKRSDHKTAFLFSLGAVSFTVFLI</sequence>
<accession>A0A0F9ARZ9</accession>
<reference evidence="1" key="1">
    <citation type="journal article" date="2015" name="Nature">
        <title>Complex archaea that bridge the gap between prokaryotes and eukaryotes.</title>
        <authorList>
            <person name="Spang A."/>
            <person name="Saw J.H."/>
            <person name="Jorgensen S.L."/>
            <person name="Zaremba-Niedzwiedzka K."/>
            <person name="Martijn J."/>
            <person name="Lind A.E."/>
            <person name="van Eijk R."/>
            <person name="Schleper C."/>
            <person name="Guy L."/>
            <person name="Ettema T.J."/>
        </authorList>
    </citation>
    <scope>NUCLEOTIDE SEQUENCE</scope>
</reference>
<name>A0A0F9ARZ9_9ZZZZ</name>
<feature type="non-terminal residue" evidence="1">
    <location>
        <position position="46"/>
    </location>
</feature>
<proteinExistence type="predicted"/>
<evidence type="ECO:0008006" key="2">
    <source>
        <dbReference type="Google" id="ProtNLM"/>
    </source>
</evidence>
<dbReference type="EMBL" id="LAZR01041289">
    <property type="protein sequence ID" value="KKL12359.1"/>
    <property type="molecule type" value="Genomic_DNA"/>
</dbReference>
<comment type="caution">
    <text evidence="1">The sequence shown here is derived from an EMBL/GenBank/DDBJ whole genome shotgun (WGS) entry which is preliminary data.</text>
</comment>
<protein>
    <recommendedName>
        <fullName evidence="2">EamA domain-containing protein</fullName>
    </recommendedName>
</protein>
<evidence type="ECO:0000313" key="1">
    <source>
        <dbReference type="EMBL" id="KKL12359.1"/>
    </source>
</evidence>
<organism evidence="1">
    <name type="scientific">marine sediment metagenome</name>
    <dbReference type="NCBI Taxonomy" id="412755"/>
    <lineage>
        <taxon>unclassified sequences</taxon>
        <taxon>metagenomes</taxon>
        <taxon>ecological metagenomes</taxon>
    </lineage>
</organism>
<gene>
    <name evidence="1" type="ORF">LCGC14_2536540</name>
</gene>